<evidence type="ECO:0000313" key="4">
    <source>
        <dbReference type="Proteomes" id="UP000435649"/>
    </source>
</evidence>
<keyword evidence="1" id="KW-0472">Membrane</keyword>
<organism evidence="3 4">
    <name type="scientific">Victivallis lenta</name>
    <dbReference type="NCBI Taxonomy" id="2606640"/>
    <lineage>
        <taxon>Bacteria</taxon>
        <taxon>Pseudomonadati</taxon>
        <taxon>Lentisphaerota</taxon>
        <taxon>Lentisphaeria</taxon>
        <taxon>Victivallales</taxon>
        <taxon>Victivallaceae</taxon>
        <taxon>Victivallis</taxon>
    </lineage>
</organism>
<dbReference type="InterPro" id="IPR011453">
    <property type="entry name" value="DUF1559"/>
</dbReference>
<feature type="transmembrane region" description="Helical" evidence="1">
    <location>
        <begin position="6"/>
        <end position="27"/>
    </location>
</feature>
<sequence>MKKFTLIELLVVIAIIAILASMLLPALNQARGRAKDINCVSNQKQLALGCIQYSEDHNGFLPLYGASTRTNPVYAKWQTLILPYVYPGVPVGTDNNAYLQIADGKAKPRGLFKCPSATPTAETIAAQQSNNYGINLYISCISPSDPNYPLGAALKRIKNPSQRFMISDMQDLTNANEPRIMNKNDFGFRHMGGRGAVIGYADGHVSAMNSDGIPAAGWYVYFWGQAVAN</sequence>
<evidence type="ECO:0000256" key="1">
    <source>
        <dbReference type="SAM" id="Phobius"/>
    </source>
</evidence>
<protein>
    <submittedName>
        <fullName evidence="3">Type II secretion system protein</fullName>
    </submittedName>
</protein>
<keyword evidence="4" id="KW-1185">Reference proteome</keyword>
<dbReference type="NCBIfam" id="TIGR02532">
    <property type="entry name" value="IV_pilin_GFxxxE"/>
    <property type="match status" value="1"/>
</dbReference>
<dbReference type="AlphaFoldDB" id="A0A844G4S4"/>
<dbReference type="Pfam" id="PF07596">
    <property type="entry name" value="SBP_bac_10"/>
    <property type="match status" value="1"/>
</dbReference>
<dbReference type="InterPro" id="IPR012902">
    <property type="entry name" value="N_methyl_site"/>
</dbReference>
<dbReference type="Proteomes" id="UP000435649">
    <property type="component" value="Unassembled WGS sequence"/>
</dbReference>
<evidence type="ECO:0000313" key="3">
    <source>
        <dbReference type="EMBL" id="MST98356.1"/>
    </source>
</evidence>
<dbReference type="SUPFAM" id="SSF54523">
    <property type="entry name" value="Pili subunits"/>
    <property type="match status" value="1"/>
</dbReference>
<accession>A0A844G4S4</accession>
<proteinExistence type="predicted"/>
<keyword evidence="1" id="KW-0812">Transmembrane</keyword>
<name>A0A844G4S4_9BACT</name>
<feature type="domain" description="DUF1559" evidence="2">
    <location>
        <begin position="29"/>
        <end position="86"/>
    </location>
</feature>
<evidence type="ECO:0000259" key="2">
    <source>
        <dbReference type="Pfam" id="PF07596"/>
    </source>
</evidence>
<dbReference type="Gene3D" id="3.30.700.10">
    <property type="entry name" value="Glycoprotein, Type 4 Pilin"/>
    <property type="match status" value="1"/>
</dbReference>
<comment type="caution">
    <text evidence="3">The sequence shown here is derived from an EMBL/GenBank/DDBJ whole genome shotgun (WGS) entry which is preliminary data.</text>
</comment>
<reference evidence="3 4" key="1">
    <citation type="submission" date="2019-08" db="EMBL/GenBank/DDBJ databases">
        <title>In-depth cultivation of the pig gut microbiome towards novel bacterial diversity and tailored functional studies.</title>
        <authorList>
            <person name="Wylensek D."/>
            <person name="Hitch T.C.A."/>
            <person name="Clavel T."/>
        </authorList>
    </citation>
    <scope>NUCLEOTIDE SEQUENCE [LARGE SCALE GENOMIC DNA]</scope>
    <source>
        <strain evidence="3 4">BBE-744-WT-12</strain>
    </source>
</reference>
<dbReference type="PANTHER" id="PTHR30093:SF2">
    <property type="entry name" value="TYPE II SECRETION SYSTEM PROTEIN H"/>
    <property type="match status" value="1"/>
</dbReference>
<dbReference type="InterPro" id="IPR045584">
    <property type="entry name" value="Pilin-like"/>
</dbReference>
<gene>
    <name evidence="3" type="ORF">FYJ85_15045</name>
</gene>
<dbReference type="EMBL" id="VUNS01000018">
    <property type="protein sequence ID" value="MST98356.1"/>
    <property type="molecule type" value="Genomic_DNA"/>
</dbReference>
<keyword evidence="1" id="KW-1133">Transmembrane helix</keyword>
<dbReference type="PANTHER" id="PTHR30093">
    <property type="entry name" value="GENERAL SECRETION PATHWAY PROTEIN G"/>
    <property type="match status" value="1"/>
</dbReference>